<gene>
    <name evidence="1" type="ORF">Taro_042930</name>
</gene>
<dbReference type="EMBL" id="NMUH01004558">
    <property type="protein sequence ID" value="MQM10044.1"/>
    <property type="molecule type" value="Genomic_DNA"/>
</dbReference>
<accession>A0A843X0I0</accession>
<proteinExistence type="predicted"/>
<protein>
    <submittedName>
        <fullName evidence="1">Uncharacterized protein</fullName>
    </submittedName>
</protein>
<keyword evidence="2" id="KW-1185">Reference proteome</keyword>
<dbReference type="Proteomes" id="UP000652761">
    <property type="component" value="Unassembled WGS sequence"/>
</dbReference>
<reference evidence="1" key="1">
    <citation type="submission" date="2017-07" db="EMBL/GenBank/DDBJ databases">
        <title>Taro Niue Genome Assembly and Annotation.</title>
        <authorList>
            <person name="Atibalentja N."/>
            <person name="Keating K."/>
            <person name="Fields C.J."/>
        </authorList>
    </citation>
    <scope>NUCLEOTIDE SEQUENCE</scope>
    <source>
        <strain evidence="1">Niue_2</strain>
        <tissue evidence="1">Leaf</tissue>
    </source>
</reference>
<evidence type="ECO:0000313" key="1">
    <source>
        <dbReference type="EMBL" id="MQM10044.1"/>
    </source>
</evidence>
<name>A0A843X0I0_COLES</name>
<feature type="non-terminal residue" evidence="1">
    <location>
        <position position="1"/>
    </location>
</feature>
<dbReference type="AlphaFoldDB" id="A0A843X0I0"/>
<comment type="caution">
    <text evidence="1">The sequence shown here is derived from an EMBL/GenBank/DDBJ whole genome shotgun (WGS) entry which is preliminary data.</text>
</comment>
<organism evidence="1 2">
    <name type="scientific">Colocasia esculenta</name>
    <name type="common">Wild taro</name>
    <name type="synonym">Arum esculentum</name>
    <dbReference type="NCBI Taxonomy" id="4460"/>
    <lineage>
        <taxon>Eukaryota</taxon>
        <taxon>Viridiplantae</taxon>
        <taxon>Streptophyta</taxon>
        <taxon>Embryophyta</taxon>
        <taxon>Tracheophyta</taxon>
        <taxon>Spermatophyta</taxon>
        <taxon>Magnoliopsida</taxon>
        <taxon>Liliopsida</taxon>
        <taxon>Araceae</taxon>
        <taxon>Aroideae</taxon>
        <taxon>Colocasieae</taxon>
        <taxon>Colocasia</taxon>
    </lineage>
</organism>
<evidence type="ECO:0000313" key="2">
    <source>
        <dbReference type="Proteomes" id="UP000652761"/>
    </source>
</evidence>
<sequence length="146" mass="16138">MSLSTDADSCEVLGLGKQELHLSTDVDRLAKGRRLGSSRDNSLCGFVDRRPESVDRHTIARSLYVLSVQICRQASMGLSTGEVQWIWTFMVAVALNGRGVDANLCNLQDRFRDSAGIEAEDRGVNIVFRQAHQSGYRRPDPLPSTS</sequence>